<proteinExistence type="predicted"/>
<evidence type="ECO:0000256" key="2">
    <source>
        <dbReference type="SAM" id="SignalP"/>
    </source>
</evidence>
<sequence length="224" mass="24409">MRLSITLIAATALAPLLGVIAAPASNAEPVAQKSGTDIVWGDSKGQTNPAKREALPGQPGNAYWDSHPPPSDISKREPQSSNTDHPKWEQAYPLVEVLAHTNESDTNPVPIASLEKRQGGGAYVTCTYFSDGHSFCTIHRPSDQKRSEIEPNNTDYPNWEQDYPLVGPIPGVEKRDANPEPAADLEKRQGGEAYITCWCCFSDGGNYCTIHRPDRQKRNEVGGA</sequence>
<protein>
    <submittedName>
        <fullName evidence="3">Uncharacterized protein</fullName>
    </submittedName>
</protein>
<evidence type="ECO:0000313" key="4">
    <source>
        <dbReference type="Proteomes" id="UP000235786"/>
    </source>
</evidence>
<feature type="region of interest" description="Disordered" evidence="1">
    <location>
        <begin position="32"/>
        <end position="87"/>
    </location>
</feature>
<accession>A0A2J6RWV2</accession>
<feature type="chain" id="PRO_5014357390" evidence="2">
    <location>
        <begin position="22"/>
        <end position="224"/>
    </location>
</feature>
<organism evidence="3 4">
    <name type="scientific">Hyaloscypha variabilis (strain UAMH 11265 / GT02V1 / F)</name>
    <name type="common">Meliniomyces variabilis</name>
    <dbReference type="NCBI Taxonomy" id="1149755"/>
    <lineage>
        <taxon>Eukaryota</taxon>
        <taxon>Fungi</taxon>
        <taxon>Dikarya</taxon>
        <taxon>Ascomycota</taxon>
        <taxon>Pezizomycotina</taxon>
        <taxon>Leotiomycetes</taxon>
        <taxon>Helotiales</taxon>
        <taxon>Hyaloscyphaceae</taxon>
        <taxon>Hyaloscypha</taxon>
        <taxon>Hyaloscypha variabilis</taxon>
    </lineage>
</organism>
<name>A0A2J6RWV2_HYAVF</name>
<dbReference type="EMBL" id="KZ613942">
    <property type="protein sequence ID" value="PMD42986.1"/>
    <property type="molecule type" value="Genomic_DNA"/>
</dbReference>
<evidence type="ECO:0000256" key="1">
    <source>
        <dbReference type="SAM" id="MobiDB-lite"/>
    </source>
</evidence>
<dbReference type="AlphaFoldDB" id="A0A2J6RWV2"/>
<keyword evidence="4" id="KW-1185">Reference proteome</keyword>
<evidence type="ECO:0000313" key="3">
    <source>
        <dbReference type="EMBL" id="PMD42986.1"/>
    </source>
</evidence>
<dbReference type="Proteomes" id="UP000235786">
    <property type="component" value="Unassembled WGS sequence"/>
</dbReference>
<feature type="compositionally biased region" description="Basic and acidic residues" evidence="1">
    <location>
        <begin position="73"/>
        <end position="87"/>
    </location>
</feature>
<keyword evidence="2" id="KW-0732">Signal</keyword>
<reference evidence="3 4" key="1">
    <citation type="submission" date="2016-04" db="EMBL/GenBank/DDBJ databases">
        <title>A degradative enzymes factory behind the ericoid mycorrhizal symbiosis.</title>
        <authorList>
            <consortium name="DOE Joint Genome Institute"/>
            <person name="Martino E."/>
            <person name="Morin E."/>
            <person name="Grelet G."/>
            <person name="Kuo A."/>
            <person name="Kohler A."/>
            <person name="Daghino S."/>
            <person name="Barry K."/>
            <person name="Choi C."/>
            <person name="Cichocki N."/>
            <person name="Clum A."/>
            <person name="Copeland A."/>
            <person name="Hainaut M."/>
            <person name="Haridas S."/>
            <person name="Labutti K."/>
            <person name="Lindquist E."/>
            <person name="Lipzen A."/>
            <person name="Khouja H.-R."/>
            <person name="Murat C."/>
            <person name="Ohm R."/>
            <person name="Olson A."/>
            <person name="Spatafora J."/>
            <person name="Veneault-Fourrey C."/>
            <person name="Henrissat B."/>
            <person name="Grigoriev I."/>
            <person name="Martin F."/>
            <person name="Perotto S."/>
        </authorList>
    </citation>
    <scope>NUCLEOTIDE SEQUENCE [LARGE SCALE GENOMIC DNA]</scope>
    <source>
        <strain evidence="3 4">F</strain>
    </source>
</reference>
<feature type="region of interest" description="Disordered" evidence="1">
    <location>
        <begin position="142"/>
        <end position="163"/>
    </location>
</feature>
<gene>
    <name evidence="3" type="ORF">L207DRAFT_631158</name>
</gene>
<feature type="signal peptide" evidence="2">
    <location>
        <begin position="1"/>
        <end position="21"/>
    </location>
</feature>